<dbReference type="PANTHER" id="PTHR12544:SF29">
    <property type="entry name" value="GLUTAMINASE"/>
    <property type="match status" value="1"/>
</dbReference>
<proteinExistence type="inferred from homology"/>
<reference evidence="7" key="1">
    <citation type="submission" date="2020-08" db="EMBL/GenBank/DDBJ databases">
        <title>Ramlibacter sp. USB13 16S ribosomal RNA gene genome sequencing and assembly.</title>
        <authorList>
            <person name="Kang M."/>
        </authorList>
    </citation>
    <scope>NUCLEOTIDE SEQUENCE</scope>
    <source>
        <strain evidence="7">USB13</strain>
    </source>
</reference>
<dbReference type="GO" id="GO:0006537">
    <property type="term" value="P:glutamate biosynthetic process"/>
    <property type="evidence" value="ECO:0007669"/>
    <property type="project" value="TreeGrafter"/>
</dbReference>
<dbReference type="PANTHER" id="PTHR12544">
    <property type="entry name" value="GLUTAMINASE"/>
    <property type="match status" value="1"/>
</dbReference>
<dbReference type="Pfam" id="PF04960">
    <property type="entry name" value="Glutaminase"/>
    <property type="match status" value="1"/>
</dbReference>
<keyword evidence="6" id="KW-0007">Acetylation</keyword>
<evidence type="ECO:0000256" key="4">
    <source>
        <dbReference type="ARBA" id="ARBA00022801"/>
    </source>
</evidence>
<sequence>MDPRTATAPDTYLRELIERFGPLRDGEVSGPTEALEDGEAERFAIAMATVDGHVFSAGDDAKEFAIQSISKPFLYGLALDRLSRREVHRKVSVEPTTEAFNSLTELEEDHLPYNPMINSGAIAISAMLHHADRQQADGWMMGMFGDYLGRPARLHPRATDSTETAHRNRAIAHLLRHFDVIGDDIDGALRLYNRQCVVTADVRELAGMAATLANGGVHPRTGRRAIRQEHLRDVLTLMFTCGMYDTSGSWAYSVGLPAKSGVGGGILAVVPGRMGLAVYSPRLDPHGHSVRGVAVLKAWSREWDLGIFGGSGSSGEIAAVGLEGEAAKDG</sequence>
<evidence type="ECO:0000313" key="7">
    <source>
        <dbReference type="EMBL" id="MBC5785740.1"/>
    </source>
</evidence>
<dbReference type="EMBL" id="JACORT010000012">
    <property type="protein sequence ID" value="MBC5785740.1"/>
    <property type="molecule type" value="Genomic_DNA"/>
</dbReference>
<keyword evidence="4 6" id="KW-0378">Hydrolase</keyword>
<dbReference type="RefSeq" id="WP_187078486.1">
    <property type="nucleotide sequence ID" value="NZ_JACORT010000012.1"/>
</dbReference>
<comment type="similarity">
    <text evidence="1 6">Belongs to the glutaminase family.</text>
</comment>
<comment type="caution">
    <text evidence="6">Lacks conserved residue(s) required for the propagation of feature annotation.</text>
</comment>
<comment type="catalytic activity">
    <reaction evidence="5 6">
        <text>L-glutamine + H2O = L-glutamate + NH4(+)</text>
        <dbReference type="Rhea" id="RHEA:15889"/>
        <dbReference type="ChEBI" id="CHEBI:15377"/>
        <dbReference type="ChEBI" id="CHEBI:28938"/>
        <dbReference type="ChEBI" id="CHEBI:29985"/>
        <dbReference type="ChEBI" id="CHEBI:58359"/>
        <dbReference type="EC" id="3.5.1.2"/>
    </reaction>
</comment>
<dbReference type="Proteomes" id="UP000608513">
    <property type="component" value="Unassembled WGS sequence"/>
</dbReference>
<dbReference type="SUPFAM" id="SSF56601">
    <property type="entry name" value="beta-lactamase/transpeptidase-like"/>
    <property type="match status" value="1"/>
</dbReference>
<comment type="subunit">
    <text evidence="2 6">Homotetramer.</text>
</comment>
<dbReference type="GO" id="GO:0006543">
    <property type="term" value="P:L-glutamine catabolic process"/>
    <property type="evidence" value="ECO:0007669"/>
    <property type="project" value="TreeGrafter"/>
</dbReference>
<feature type="binding site" evidence="6">
    <location>
        <position position="118"/>
    </location>
    <ligand>
        <name>substrate</name>
    </ligand>
</feature>
<feature type="binding site" evidence="6">
    <location>
        <position position="68"/>
    </location>
    <ligand>
        <name>substrate</name>
    </ligand>
</feature>
<evidence type="ECO:0000313" key="8">
    <source>
        <dbReference type="Proteomes" id="UP000608513"/>
    </source>
</evidence>
<feature type="binding site" evidence="6">
    <location>
        <position position="168"/>
    </location>
    <ligand>
        <name>substrate</name>
    </ligand>
</feature>
<accession>A0A923SD87</accession>
<dbReference type="Gene3D" id="3.40.710.10">
    <property type="entry name" value="DD-peptidase/beta-lactamase superfamily"/>
    <property type="match status" value="1"/>
</dbReference>
<organism evidence="7 8">
    <name type="scientific">Ramlibacter cellulosilyticus</name>
    <dbReference type="NCBI Taxonomy" id="2764187"/>
    <lineage>
        <taxon>Bacteria</taxon>
        <taxon>Pseudomonadati</taxon>
        <taxon>Pseudomonadota</taxon>
        <taxon>Betaproteobacteria</taxon>
        <taxon>Burkholderiales</taxon>
        <taxon>Comamonadaceae</taxon>
        <taxon>Ramlibacter</taxon>
    </lineage>
</organism>
<keyword evidence="8" id="KW-1185">Reference proteome</keyword>
<dbReference type="NCBIfam" id="TIGR03814">
    <property type="entry name" value="Gln_ase"/>
    <property type="match status" value="1"/>
</dbReference>
<evidence type="ECO:0000256" key="3">
    <source>
        <dbReference type="ARBA" id="ARBA00012918"/>
    </source>
</evidence>
<dbReference type="FunFam" id="3.40.710.10:FF:000005">
    <property type="entry name" value="Glutaminase"/>
    <property type="match status" value="1"/>
</dbReference>
<dbReference type="HAMAP" id="MF_00313">
    <property type="entry name" value="Glutaminase"/>
    <property type="match status" value="1"/>
</dbReference>
<comment type="caution">
    <text evidence="7">The sequence shown here is derived from an EMBL/GenBank/DDBJ whole genome shotgun (WGS) entry which is preliminary data.</text>
</comment>
<dbReference type="InterPro" id="IPR012338">
    <property type="entry name" value="Beta-lactam/transpept-like"/>
</dbReference>
<dbReference type="EC" id="3.5.1.2" evidence="3 6"/>
<dbReference type="GO" id="GO:0004359">
    <property type="term" value="F:glutaminase activity"/>
    <property type="evidence" value="ECO:0007669"/>
    <property type="project" value="UniProtKB-UniRule"/>
</dbReference>
<dbReference type="AlphaFoldDB" id="A0A923SD87"/>
<protein>
    <recommendedName>
        <fullName evidence="3 6">Glutaminase</fullName>
        <ecNumber evidence="3 6">3.5.1.2</ecNumber>
    </recommendedName>
</protein>
<feature type="binding site" evidence="6">
    <location>
        <position position="262"/>
    </location>
    <ligand>
        <name>substrate</name>
    </ligand>
</feature>
<name>A0A923SD87_9BURK</name>
<evidence type="ECO:0000256" key="1">
    <source>
        <dbReference type="ARBA" id="ARBA00011076"/>
    </source>
</evidence>
<dbReference type="InterPro" id="IPR015868">
    <property type="entry name" value="Glutaminase"/>
</dbReference>
<gene>
    <name evidence="6 7" type="primary">glsA</name>
    <name evidence="7" type="ORF">H8N03_22555</name>
</gene>
<feature type="binding site" evidence="6">
    <location>
        <position position="244"/>
    </location>
    <ligand>
        <name>substrate</name>
    </ligand>
</feature>
<evidence type="ECO:0000256" key="2">
    <source>
        <dbReference type="ARBA" id="ARBA00011881"/>
    </source>
</evidence>
<evidence type="ECO:0000256" key="6">
    <source>
        <dbReference type="HAMAP-Rule" id="MF_00313"/>
    </source>
</evidence>
<evidence type="ECO:0000256" key="5">
    <source>
        <dbReference type="ARBA" id="ARBA00049534"/>
    </source>
</evidence>
<feature type="binding site" evidence="6">
    <location>
        <position position="192"/>
    </location>
    <ligand>
        <name>substrate</name>
    </ligand>
</feature>